<accession>A0A223CZV5</accession>
<dbReference type="GO" id="GO:0003677">
    <property type="term" value="F:DNA binding"/>
    <property type="evidence" value="ECO:0007669"/>
    <property type="project" value="UniProtKB-KW"/>
</dbReference>
<evidence type="ECO:0000313" key="4">
    <source>
        <dbReference type="Proteomes" id="UP000214688"/>
    </source>
</evidence>
<name>A0A223CZV5_9BACL</name>
<dbReference type="SUPFAM" id="SSF47413">
    <property type="entry name" value="lambda repressor-like DNA-binding domains"/>
    <property type="match status" value="1"/>
</dbReference>
<protein>
    <recommendedName>
        <fullName evidence="2">HTH cro/C1-type domain-containing protein</fullName>
    </recommendedName>
</protein>
<evidence type="ECO:0000256" key="1">
    <source>
        <dbReference type="ARBA" id="ARBA00023125"/>
    </source>
</evidence>
<dbReference type="Proteomes" id="UP000214688">
    <property type="component" value="Chromosome"/>
</dbReference>
<keyword evidence="4" id="KW-1185">Reference proteome</keyword>
<dbReference type="Gene3D" id="1.25.40.10">
    <property type="entry name" value="Tetratricopeptide repeat domain"/>
    <property type="match status" value="1"/>
</dbReference>
<organism evidence="3 4">
    <name type="scientific">Tumebacillus algifaecis</name>
    <dbReference type="NCBI Taxonomy" id="1214604"/>
    <lineage>
        <taxon>Bacteria</taxon>
        <taxon>Bacillati</taxon>
        <taxon>Bacillota</taxon>
        <taxon>Bacilli</taxon>
        <taxon>Bacillales</taxon>
        <taxon>Alicyclobacillaceae</taxon>
        <taxon>Tumebacillus</taxon>
    </lineage>
</organism>
<dbReference type="EMBL" id="CP022657">
    <property type="protein sequence ID" value="ASS74805.1"/>
    <property type="molecule type" value="Genomic_DNA"/>
</dbReference>
<dbReference type="RefSeq" id="WP_094236055.1">
    <property type="nucleotide sequence ID" value="NZ_CP022657.1"/>
</dbReference>
<sequence>MGSTVETLGEKIRRLRLERGMSQAEIADGFVTVSMISQIERDRNTASIELLQHIAKKLQIPLHVLVRSEVEQMEAINQQKLVKIYLQTNQSEQAELLLVELRRRNDLSQADIIDLTIDHAECMIQQGKYDQSLEFLTPLVTQMENNNFDDAYILAKIRNKMGNAYYHKLEFTPAYYNYQKAYDLIGRFGTFDQLAAYISYNVGNTLRQMGHGQKALLFLERAYSYFRNVMDIRKQADTLFTQGRAFYNSYDLKRSAESYEEAYVLYKGLNLVAWAVKVQHSVAVLLKMNEDMHGAISALEECAEFYLNDADYLNYILVLAKLAEVQMENDPKIALEKIVAAERLIEEHCLQNKVESAVLFRVKSKYHLRNEEFGKCLEEVLKSADLFAKMGLVASQVDSLEVAVDAYEKLGNFEQALKLERERNRLLKKLNPKGELIG</sequence>
<dbReference type="SMART" id="SM00530">
    <property type="entry name" value="HTH_XRE"/>
    <property type="match status" value="1"/>
</dbReference>
<feature type="domain" description="HTH cro/C1-type" evidence="2">
    <location>
        <begin position="12"/>
        <end position="65"/>
    </location>
</feature>
<dbReference type="InterPro" id="IPR050807">
    <property type="entry name" value="TransReg_Diox_bact_type"/>
</dbReference>
<dbReference type="CDD" id="cd00093">
    <property type="entry name" value="HTH_XRE"/>
    <property type="match status" value="1"/>
</dbReference>
<proteinExistence type="predicted"/>
<evidence type="ECO:0000259" key="2">
    <source>
        <dbReference type="PROSITE" id="PS50943"/>
    </source>
</evidence>
<evidence type="ECO:0000313" key="3">
    <source>
        <dbReference type="EMBL" id="ASS74805.1"/>
    </source>
</evidence>
<dbReference type="GO" id="GO:0005829">
    <property type="term" value="C:cytosol"/>
    <property type="evidence" value="ECO:0007669"/>
    <property type="project" value="TreeGrafter"/>
</dbReference>
<dbReference type="SUPFAM" id="SSF48452">
    <property type="entry name" value="TPR-like"/>
    <property type="match status" value="2"/>
</dbReference>
<dbReference type="OrthoDB" id="252257at2"/>
<dbReference type="AlphaFoldDB" id="A0A223CZV5"/>
<dbReference type="Pfam" id="PF01381">
    <property type="entry name" value="HTH_3"/>
    <property type="match status" value="1"/>
</dbReference>
<gene>
    <name evidence="3" type="ORF">CIG75_07315</name>
</gene>
<dbReference type="InterPro" id="IPR001387">
    <property type="entry name" value="Cro/C1-type_HTH"/>
</dbReference>
<dbReference type="KEGG" id="tab:CIG75_07315"/>
<dbReference type="GO" id="GO:0003700">
    <property type="term" value="F:DNA-binding transcription factor activity"/>
    <property type="evidence" value="ECO:0007669"/>
    <property type="project" value="TreeGrafter"/>
</dbReference>
<keyword evidence="1" id="KW-0238">DNA-binding</keyword>
<dbReference type="PROSITE" id="PS50943">
    <property type="entry name" value="HTH_CROC1"/>
    <property type="match status" value="1"/>
</dbReference>
<dbReference type="InterPro" id="IPR011990">
    <property type="entry name" value="TPR-like_helical_dom_sf"/>
</dbReference>
<dbReference type="InterPro" id="IPR019734">
    <property type="entry name" value="TPR_rpt"/>
</dbReference>
<reference evidence="3 4" key="1">
    <citation type="journal article" date="2015" name="Int. J. Syst. Evol. Microbiol.">
        <title>Tumebacillus algifaecis sp. nov., isolated from decomposing algal scum.</title>
        <authorList>
            <person name="Wu Y.F."/>
            <person name="Zhang B."/>
            <person name="Xing P."/>
            <person name="Wu Q.L."/>
            <person name="Liu S.J."/>
        </authorList>
    </citation>
    <scope>NUCLEOTIDE SEQUENCE [LARGE SCALE GENOMIC DNA]</scope>
    <source>
        <strain evidence="3 4">THMBR28</strain>
    </source>
</reference>
<dbReference type="PANTHER" id="PTHR46797">
    <property type="entry name" value="HTH-TYPE TRANSCRIPTIONAL REGULATOR"/>
    <property type="match status" value="1"/>
</dbReference>
<dbReference type="InterPro" id="IPR010982">
    <property type="entry name" value="Lambda_DNA-bd_dom_sf"/>
</dbReference>
<dbReference type="Gene3D" id="1.10.260.40">
    <property type="entry name" value="lambda repressor-like DNA-binding domains"/>
    <property type="match status" value="1"/>
</dbReference>
<dbReference type="PANTHER" id="PTHR46797:SF1">
    <property type="entry name" value="METHYLPHOSPHONATE SYNTHASE"/>
    <property type="match status" value="1"/>
</dbReference>
<dbReference type="SMART" id="SM00028">
    <property type="entry name" value="TPR"/>
    <property type="match status" value="3"/>
</dbReference>